<evidence type="ECO:0000256" key="1">
    <source>
        <dbReference type="SAM" id="MobiDB-lite"/>
    </source>
</evidence>
<dbReference type="VEuPathDB" id="FungiDB:CLCR_05318"/>
<organism evidence="2 3">
    <name type="scientific">Cladophialophora carrionii</name>
    <dbReference type="NCBI Taxonomy" id="86049"/>
    <lineage>
        <taxon>Eukaryota</taxon>
        <taxon>Fungi</taxon>
        <taxon>Dikarya</taxon>
        <taxon>Ascomycota</taxon>
        <taxon>Pezizomycotina</taxon>
        <taxon>Eurotiomycetes</taxon>
        <taxon>Chaetothyriomycetidae</taxon>
        <taxon>Chaetothyriales</taxon>
        <taxon>Herpotrichiellaceae</taxon>
        <taxon>Cladophialophora</taxon>
    </lineage>
</organism>
<sequence length="71" mass="7952">MEANRFLKLMPEEGRPHIPKSTTGPIHKLEGKDLFPIRRVSGLADLKSNANVDASLPKFLKLTPDPPHVQR</sequence>
<keyword evidence="3" id="KW-1185">Reference proteome</keyword>
<evidence type="ECO:0000313" key="2">
    <source>
        <dbReference type="EMBL" id="OCT49119.1"/>
    </source>
</evidence>
<dbReference type="Proteomes" id="UP000094526">
    <property type="component" value="Unassembled WGS sequence"/>
</dbReference>
<reference evidence="3" key="1">
    <citation type="submission" date="2015-07" db="EMBL/GenBank/DDBJ databases">
        <authorList>
            <person name="Teixeira M.M."/>
            <person name="Souza R.C."/>
            <person name="Almeida L.G."/>
            <person name="Vicente V.A."/>
            <person name="de Hoog S."/>
            <person name="Bocca A.L."/>
            <person name="de Almeida S.R."/>
            <person name="Vasconcelos A.T."/>
            <person name="Felipe M.S."/>
        </authorList>
    </citation>
    <scope>NUCLEOTIDE SEQUENCE [LARGE SCALE GENOMIC DNA]</scope>
    <source>
        <strain evidence="3">KSF</strain>
    </source>
</reference>
<protein>
    <submittedName>
        <fullName evidence="2">Uncharacterized protein</fullName>
    </submittedName>
</protein>
<accession>A0A1C1CKV6</accession>
<evidence type="ECO:0000313" key="3">
    <source>
        <dbReference type="Proteomes" id="UP000094526"/>
    </source>
</evidence>
<dbReference type="AlphaFoldDB" id="A0A1C1CKV6"/>
<comment type="caution">
    <text evidence="2">The sequence shown here is derived from an EMBL/GenBank/DDBJ whole genome shotgun (WGS) entry which is preliminary data.</text>
</comment>
<proteinExistence type="predicted"/>
<dbReference type="VEuPathDB" id="FungiDB:G647_02807"/>
<feature type="region of interest" description="Disordered" evidence="1">
    <location>
        <begin position="1"/>
        <end position="27"/>
    </location>
</feature>
<name>A0A1C1CKV6_9EURO</name>
<dbReference type="OrthoDB" id="10481533at2759"/>
<dbReference type="EMBL" id="LGRB01000011">
    <property type="protein sequence ID" value="OCT49119.1"/>
    <property type="molecule type" value="Genomic_DNA"/>
</dbReference>
<gene>
    <name evidence="2" type="ORF">CLCR_05318</name>
</gene>